<protein>
    <recommendedName>
        <fullName evidence="1">Hint domain-containing protein</fullName>
    </recommendedName>
</protein>
<dbReference type="AlphaFoldDB" id="A0AAD3RT79"/>
<dbReference type="Proteomes" id="UP001143349">
    <property type="component" value="Unassembled WGS sequence"/>
</dbReference>
<proteinExistence type="predicted"/>
<dbReference type="GO" id="GO:0016539">
    <property type="term" value="P:intein-mediated protein splicing"/>
    <property type="evidence" value="ECO:0007669"/>
    <property type="project" value="InterPro"/>
</dbReference>
<keyword evidence="3" id="KW-1185">Reference proteome</keyword>
<organism evidence="2 3">
    <name type="scientific">Paracoccus kondratievae</name>
    <dbReference type="NCBI Taxonomy" id="135740"/>
    <lineage>
        <taxon>Bacteria</taxon>
        <taxon>Pseudomonadati</taxon>
        <taxon>Pseudomonadota</taxon>
        <taxon>Alphaproteobacteria</taxon>
        <taxon>Rhodobacterales</taxon>
        <taxon>Paracoccaceae</taxon>
        <taxon>Paracoccus</taxon>
    </lineage>
</organism>
<dbReference type="Pfam" id="PF13403">
    <property type="entry name" value="Hint_2"/>
    <property type="match status" value="1"/>
</dbReference>
<gene>
    <name evidence="2" type="ORF">GCM10017635_08140</name>
</gene>
<reference evidence="2" key="2">
    <citation type="submission" date="2023-01" db="EMBL/GenBank/DDBJ databases">
        <authorList>
            <person name="Sun Q."/>
            <person name="Evtushenko L."/>
        </authorList>
    </citation>
    <scope>NUCLEOTIDE SEQUENCE</scope>
    <source>
        <strain evidence="2">VKM B-2222</strain>
    </source>
</reference>
<dbReference type="InterPro" id="IPR006141">
    <property type="entry name" value="Intein_N"/>
</dbReference>
<dbReference type="SUPFAM" id="SSF51294">
    <property type="entry name" value="Hedgehog/intein (Hint) domain"/>
    <property type="match status" value="1"/>
</dbReference>
<comment type="caution">
    <text evidence="2">The sequence shown here is derived from an EMBL/GenBank/DDBJ whole genome shotgun (WGS) entry which is preliminary data.</text>
</comment>
<evidence type="ECO:0000259" key="1">
    <source>
        <dbReference type="SMART" id="SM00306"/>
    </source>
</evidence>
<sequence>MGTVPFPYSERMAAKGIYLGKSPVGTLDPVQGNATAEGASSFVGNIYSKDDMELRDIYYRDAYFNDGIVSNNDEIAFPNLEGIEHEGVTSQLDAFAFFNVTITYITGSGAEATLNGVAVIWQLENGDVYMLPTDEWGGTTSLFDNKTISGININSVVSNIDDNLTFTHGTVSGSEIFCFTRGALILTDNGEVKIEDLQVGDLVVTRDHGLQPIRWIGSRKLRSSELGVLPKLRPIRIKAGALGDGVPSSDLLVSPQHRVLVRSKIARKMFGTDEVLVAAKQLVLLDGIDIATDMQEVEYFHILFDRHEVVISNGAETESLFTGPEALKAVGQAALDEIFTLFPELADPDYVPQPARFLPSGRQARRMGMRHLQNNRPLVSTS</sequence>
<name>A0AAD3RT79_9RHOB</name>
<dbReference type="InterPro" id="IPR036844">
    <property type="entry name" value="Hint_dom_sf"/>
</dbReference>
<evidence type="ECO:0000313" key="3">
    <source>
        <dbReference type="Proteomes" id="UP001143349"/>
    </source>
</evidence>
<evidence type="ECO:0000313" key="2">
    <source>
        <dbReference type="EMBL" id="GLK63344.1"/>
    </source>
</evidence>
<dbReference type="SMART" id="SM00306">
    <property type="entry name" value="HintN"/>
    <property type="match status" value="1"/>
</dbReference>
<dbReference type="Gene3D" id="2.170.16.10">
    <property type="entry name" value="Hedgehog/Intein (Hint) domain"/>
    <property type="match status" value="1"/>
</dbReference>
<feature type="domain" description="Hint" evidence="1">
    <location>
        <begin position="176"/>
        <end position="279"/>
    </location>
</feature>
<dbReference type="RefSeq" id="WP_271179236.1">
    <property type="nucleotide sequence ID" value="NZ_BSFH01000016.1"/>
</dbReference>
<accession>A0AAD3RT79</accession>
<dbReference type="InterPro" id="IPR003587">
    <property type="entry name" value="Hint_dom_N"/>
</dbReference>
<dbReference type="EMBL" id="BSFH01000016">
    <property type="protein sequence ID" value="GLK63344.1"/>
    <property type="molecule type" value="Genomic_DNA"/>
</dbReference>
<dbReference type="PROSITE" id="PS50817">
    <property type="entry name" value="INTEIN_N_TER"/>
    <property type="match status" value="1"/>
</dbReference>
<reference evidence="2" key="1">
    <citation type="journal article" date="2014" name="Int. J. Syst. Evol. Microbiol.">
        <title>Complete genome sequence of Corynebacterium casei LMG S-19264T (=DSM 44701T), isolated from a smear-ripened cheese.</title>
        <authorList>
            <consortium name="US DOE Joint Genome Institute (JGI-PGF)"/>
            <person name="Walter F."/>
            <person name="Albersmeier A."/>
            <person name="Kalinowski J."/>
            <person name="Ruckert C."/>
        </authorList>
    </citation>
    <scope>NUCLEOTIDE SEQUENCE</scope>
    <source>
        <strain evidence="2">VKM B-2222</strain>
    </source>
</reference>
<dbReference type="InterPro" id="IPR028992">
    <property type="entry name" value="Hedgehog/Intein_dom"/>
</dbReference>